<dbReference type="GO" id="GO:0016301">
    <property type="term" value="F:kinase activity"/>
    <property type="evidence" value="ECO:0007669"/>
    <property type="project" value="UniProtKB-KW"/>
</dbReference>
<gene>
    <name evidence="2" type="ORF">AKAME5_002514800</name>
</gene>
<evidence type="ECO:0000313" key="3">
    <source>
        <dbReference type="Proteomes" id="UP001279410"/>
    </source>
</evidence>
<dbReference type="Proteomes" id="UP001279410">
    <property type="component" value="Unassembled WGS sequence"/>
</dbReference>
<proteinExistence type="predicted"/>
<protein>
    <submittedName>
        <fullName evidence="2">Serine/threonine-protein kinase 17B</fullName>
    </submittedName>
</protein>
<name>A0AAD3NJX0_LATJO</name>
<evidence type="ECO:0000313" key="2">
    <source>
        <dbReference type="EMBL" id="GLD73823.1"/>
    </source>
</evidence>
<dbReference type="EMBL" id="BRZM01001837">
    <property type="protein sequence ID" value="GLD73823.1"/>
    <property type="molecule type" value="Genomic_DNA"/>
</dbReference>
<keyword evidence="2" id="KW-0808">Transferase</keyword>
<accession>A0AAD3NJX0</accession>
<evidence type="ECO:0000256" key="1">
    <source>
        <dbReference type="SAM" id="MobiDB-lite"/>
    </source>
</evidence>
<organism evidence="2 3">
    <name type="scientific">Lates japonicus</name>
    <name type="common">Japanese lates</name>
    <dbReference type="NCBI Taxonomy" id="270547"/>
    <lineage>
        <taxon>Eukaryota</taxon>
        <taxon>Metazoa</taxon>
        <taxon>Chordata</taxon>
        <taxon>Craniata</taxon>
        <taxon>Vertebrata</taxon>
        <taxon>Euteleostomi</taxon>
        <taxon>Actinopterygii</taxon>
        <taxon>Neopterygii</taxon>
        <taxon>Teleostei</taxon>
        <taxon>Neoteleostei</taxon>
        <taxon>Acanthomorphata</taxon>
        <taxon>Carangaria</taxon>
        <taxon>Carangaria incertae sedis</taxon>
        <taxon>Centropomidae</taxon>
        <taxon>Lates</taxon>
    </lineage>
</organism>
<sequence>PTCCDGESPIVVGMTSRDDSNRVPGQRGLRDAQPPKVMSHPWLWQQQQICLSPDPTTTPFKEGAAHQGAVPRKTQRQGELPESETTRR</sequence>
<comment type="caution">
    <text evidence="2">The sequence shown here is derived from an EMBL/GenBank/DDBJ whole genome shotgun (WGS) entry which is preliminary data.</text>
</comment>
<feature type="region of interest" description="Disordered" evidence="1">
    <location>
        <begin position="51"/>
        <end position="88"/>
    </location>
</feature>
<feature type="region of interest" description="Disordered" evidence="1">
    <location>
        <begin position="1"/>
        <end position="37"/>
    </location>
</feature>
<dbReference type="AlphaFoldDB" id="A0AAD3NJX0"/>
<keyword evidence="2" id="KW-0418">Kinase</keyword>
<feature type="non-terminal residue" evidence="2">
    <location>
        <position position="88"/>
    </location>
</feature>
<reference evidence="2" key="1">
    <citation type="submission" date="2022-08" db="EMBL/GenBank/DDBJ databases">
        <title>Genome sequencing of akame (Lates japonicus).</title>
        <authorList>
            <person name="Hashiguchi Y."/>
            <person name="Takahashi H."/>
        </authorList>
    </citation>
    <scope>NUCLEOTIDE SEQUENCE</scope>
    <source>
        <strain evidence="2">Kochi</strain>
    </source>
</reference>
<keyword evidence="3" id="KW-1185">Reference proteome</keyword>